<dbReference type="AlphaFoldDB" id="A0AAV0CPN6"/>
<evidence type="ECO:0000313" key="2">
    <source>
        <dbReference type="Proteomes" id="UP001152523"/>
    </source>
</evidence>
<gene>
    <name evidence="1" type="ORF">CEPIT_LOCUS7360</name>
</gene>
<comment type="caution">
    <text evidence="1">The sequence shown here is derived from an EMBL/GenBank/DDBJ whole genome shotgun (WGS) entry which is preliminary data.</text>
</comment>
<evidence type="ECO:0000313" key="1">
    <source>
        <dbReference type="EMBL" id="CAH9080598.1"/>
    </source>
</evidence>
<keyword evidence="2" id="KW-1185">Reference proteome</keyword>
<proteinExistence type="predicted"/>
<dbReference type="Proteomes" id="UP001152523">
    <property type="component" value="Unassembled WGS sequence"/>
</dbReference>
<accession>A0AAV0CPN6</accession>
<sequence length="100" mass="11427">MLRVKWCYRIIETAQILHQWNTKYQLVTVAAAAILRCVAAAPPLLQLKAKTKMLKQYTRGVWICCCCCCCPNFTTKGKDKVDEAGIWICLMTIDNYPIIL</sequence>
<protein>
    <recommendedName>
        <fullName evidence="3">Secreted protein</fullName>
    </recommendedName>
</protein>
<dbReference type="EMBL" id="CAMAPF010000035">
    <property type="protein sequence ID" value="CAH9080598.1"/>
    <property type="molecule type" value="Genomic_DNA"/>
</dbReference>
<reference evidence="1" key="1">
    <citation type="submission" date="2022-07" db="EMBL/GenBank/DDBJ databases">
        <authorList>
            <person name="Macas J."/>
            <person name="Novak P."/>
            <person name="Neumann P."/>
        </authorList>
    </citation>
    <scope>NUCLEOTIDE SEQUENCE</scope>
</reference>
<name>A0AAV0CPN6_9ASTE</name>
<organism evidence="1 2">
    <name type="scientific">Cuscuta epithymum</name>
    <dbReference type="NCBI Taxonomy" id="186058"/>
    <lineage>
        <taxon>Eukaryota</taxon>
        <taxon>Viridiplantae</taxon>
        <taxon>Streptophyta</taxon>
        <taxon>Embryophyta</taxon>
        <taxon>Tracheophyta</taxon>
        <taxon>Spermatophyta</taxon>
        <taxon>Magnoliopsida</taxon>
        <taxon>eudicotyledons</taxon>
        <taxon>Gunneridae</taxon>
        <taxon>Pentapetalae</taxon>
        <taxon>asterids</taxon>
        <taxon>lamiids</taxon>
        <taxon>Solanales</taxon>
        <taxon>Convolvulaceae</taxon>
        <taxon>Cuscuteae</taxon>
        <taxon>Cuscuta</taxon>
        <taxon>Cuscuta subgen. Cuscuta</taxon>
    </lineage>
</organism>
<evidence type="ECO:0008006" key="3">
    <source>
        <dbReference type="Google" id="ProtNLM"/>
    </source>
</evidence>